<protein>
    <submittedName>
        <fullName evidence="1">Uncharacterized protein</fullName>
    </submittedName>
</protein>
<evidence type="ECO:0000313" key="1">
    <source>
        <dbReference type="EMBL" id="AYV86800.1"/>
    </source>
</evidence>
<reference evidence="1" key="1">
    <citation type="submission" date="2018-10" db="EMBL/GenBank/DDBJ databases">
        <title>Hidden diversity of soil giant viruses.</title>
        <authorList>
            <person name="Schulz F."/>
            <person name="Alteio L."/>
            <person name="Goudeau D."/>
            <person name="Ryan E.M."/>
            <person name="Malmstrom R.R."/>
            <person name="Blanchard J."/>
            <person name="Woyke T."/>
        </authorList>
    </citation>
    <scope>NUCLEOTIDE SEQUENCE</scope>
    <source>
        <strain evidence="1">SYV1</strain>
    </source>
</reference>
<gene>
    <name evidence="1" type="ORF">Sylvanvirus9_30</name>
</gene>
<accession>A0A3G5AHZ8</accession>
<organism evidence="1">
    <name type="scientific">Sylvanvirus sp</name>
    <dbReference type="NCBI Taxonomy" id="2487774"/>
    <lineage>
        <taxon>Viruses</taxon>
    </lineage>
</organism>
<name>A0A3G5AHZ8_9VIRU</name>
<sequence>MSAPLENMLYSIPSFYPPYLQLSNQLHNAFWGNYLSYRELENATGYLQHHGTLPKRVQEWLRKVSHLLASNK</sequence>
<dbReference type="EMBL" id="MK072515">
    <property type="protein sequence ID" value="AYV86800.1"/>
    <property type="molecule type" value="Genomic_DNA"/>
</dbReference>
<proteinExistence type="predicted"/>